<dbReference type="GO" id="GO:0004222">
    <property type="term" value="F:metalloendopeptidase activity"/>
    <property type="evidence" value="ECO:0007669"/>
    <property type="project" value="TreeGrafter"/>
</dbReference>
<evidence type="ECO:0000259" key="15">
    <source>
        <dbReference type="SMART" id="SM01264"/>
    </source>
</evidence>
<evidence type="ECO:0000256" key="2">
    <source>
        <dbReference type="ARBA" id="ARBA00004305"/>
    </source>
</evidence>
<dbReference type="PANTHER" id="PTHR43016:SF13">
    <property type="entry name" value="PRESEQUENCE PROTEASE, MITOCHONDRIAL"/>
    <property type="match status" value="1"/>
</dbReference>
<dbReference type="GO" id="GO:0005758">
    <property type="term" value="C:mitochondrial intermembrane space"/>
    <property type="evidence" value="ECO:0007669"/>
    <property type="project" value="UniProtKB-SubCell"/>
</dbReference>
<dbReference type="InterPro" id="IPR013578">
    <property type="entry name" value="Peptidase_M16C_assoc"/>
</dbReference>
<dbReference type="AlphaFoldDB" id="A0A0L0SYF1"/>
<dbReference type="GO" id="GO:0046872">
    <property type="term" value="F:metal ion binding"/>
    <property type="evidence" value="ECO:0007669"/>
    <property type="project" value="UniProtKB-KW"/>
</dbReference>
<evidence type="ECO:0000256" key="9">
    <source>
        <dbReference type="ARBA" id="ARBA00022801"/>
    </source>
</evidence>
<reference evidence="17" key="2">
    <citation type="submission" date="2009-11" db="EMBL/GenBank/DDBJ databases">
        <title>The Genome Sequence of Allomyces macrogynus strain ATCC 38327.</title>
        <authorList>
            <consortium name="The Broad Institute Genome Sequencing Platform"/>
            <person name="Russ C."/>
            <person name="Cuomo C."/>
            <person name="Shea T."/>
            <person name="Young S.K."/>
            <person name="Zeng Q."/>
            <person name="Koehrsen M."/>
            <person name="Haas B."/>
            <person name="Borodovsky M."/>
            <person name="Guigo R."/>
            <person name="Alvarado L."/>
            <person name="Berlin A."/>
            <person name="Borenstein D."/>
            <person name="Chen Z."/>
            <person name="Engels R."/>
            <person name="Freedman E."/>
            <person name="Gellesch M."/>
            <person name="Goldberg J."/>
            <person name="Griggs A."/>
            <person name="Gujja S."/>
            <person name="Heiman D."/>
            <person name="Hepburn T."/>
            <person name="Howarth C."/>
            <person name="Jen D."/>
            <person name="Larson L."/>
            <person name="Lewis B."/>
            <person name="Mehta T."/>
            <person name="Park D."/>
            <person name="Pearson M."/>
            <person name="Roberts A."/>
            <person name="Saif S."/>
            <person name="Shenoy N."/>
            <person name="Sisk P."/>
            <person name="Stolte C."/>
            <person name="Sykes S."/>
            <person name="Walk T."/>
            <person name="White J."/>
            <person name="Yandava C."/>
            <person name="Burger G."/>
            <person name="Gray M.W."/>
            <person name="Holland P.W.H."/>
            <person name="King N."/>
            <person name="Lang F.B.F."/>
            <person name="Roger A.J."/>
            <person name="Ruiz-Trillo I."/>
            <person name="Lander E."/>
            <person name="Nusbaum C."/>
        </authorList>
    </citation>
    <scope>NUCLEOTIDE SEQUENCE [LARGE SCALE GENOMIC DNA]</scope>
    <source>
        <strain evidence="17">ATCC 38327</strain>
    </source>
</reference>
<keyword evidence="17" id="KW-1185">Reference proteome</keyword>
<dbReference type="Pfam" id="PF08367">
    <property type="entry name" value="M16C_assoc"/>
    <property type="match status" value="1"/>
</dbReference>
<comment type="subcellular location">
    <subcellularLocation>
        <location evidence="3">Mitochondrion intermembrane space</location>
    </subcellularLocation>
    <subcellularLocation>
        <location evidence="2">Mitochondrion matrix</location>
    </subcellularLocation>
</comment>
<evidence type="ECO:0000256" key="11">
    <source>
        <dbReference type="ARBA" id="ARBA00023049"/>
    </source>
</evidence>
<dbReference type="InterPro" id="IPR011249">
    <property type="entry name" value="Metalloenz_LuxS/M16"/>
</dbReference>
<evidence type="ECO:0000256" key="6">
    <source>
        <dbReference type="ARBA" id="ARBA00020167"/>
    </source>
</evidence>
<dbReference type="Gene3D" id="3.30.830.10">
    <property type="entry name" value="Metalloenzyme, LuxS/M16 peptidase-like"/>
    <property type="match status" value="4"/>
</dbReference>
<comment type="cofactor">
    <cofactor evidence="1">
        <name>Zn(2+)</name>
        <dbReference type="ChEBI" id="CHEBI:29105"/>
    </cofactor>
</comment>
<protein>
    <recommendedName>
        <fullName evidence="6">Presequence protease, mitochondrial</fullName>
    </recommendedName>
    <alternativeName>
        <fullName evidence="13">Pitrilysin metalloproteinase</fullName>
    </alternativeName>
</protein>
<accession>A0A0L0SYF1</accession>
<keyword evidence="12" id="KW-0496">Mitochondrion</keyword>
<keyword evidence="8" id="KW-0479">Metal-binding</keyword>
<evidence type="ECO:0000256" key="14">
    <source>
        <dbReference type="ARBA" id="ARBA00045897"/>
    </source>
</evidence>
<dbReference type="EMBL" id="GG745353">
    <property type="protein sequence ID" value="KNE67563.1"/>
    <property type="molecule type" value="Genomic_DNA"/>
</dbReference>
<evidence type="ECO:0000256" key="8">
    <source>
        <dbReference type="ARBA" id="ARBA00022723"/>
    </source>
</evidence>
<dbReference type="InterPro" id="IPR055130">
    <property type="entry name" value="PreP_C"/>
</dbReference>
<comment type="similarity">
    <text evidence="4">Belongs to the peptidase M16 family. PreP subfamily.</text>
</comment>
<dbReference type="STRING" id="578462.A0A0L0SYF1"/>
<gene>
    <name evidence="16" type="ORF">AMAG_12015</name>
</gene>
<comment type="function">
    <text evidence="14">Degrades mitochondrial transit peptides after their cleavage in the intermembrane space or in the matrix, and presequence peptides; clearance of these peptides is required to keep the presequence processing machinery running. Preferentially cleaves the N-terminal side of paired basic amino acid residues. Also degrades other unstructured peptides. May function as an ATP-dependent peptidase as opposed to a metalloendopeptidase.</text>
</comment>
<reference evidence="16 17" key="1">
    <citation type="submission" date="2009-11" db="EMBL/GenBank/DDBJ databases">
        <title>Annotation of Allomyces macrogynus ATCC 38327.</title>
        <authorList>
            <consortium name="The Broad Institute Genome Sequencing Platform"/>
            <person name="Russ C."/>
            <person name="Cuomo C."/>
            <person name="Burger G."/>
            <person name="Gray M.W."/>
            <person name="Holland P.W.H."/>
            <person name="King N."/>
            <person name="Lang F.B.F."/>
            <person name="Roger A.J."/>
            <person name="Ruiz-Trillo I."/>
            <person name="Young S.K."/>
            <person name="Zeng Q."/>
            <person name="Gargeya S."/>
            <person name="Fitzgerald M."/>
            <person name="Haas B."/>
            <person name="Abouelleil A."/>
            <person name="Alvarado L."/>
            <person name="Arachchi H.M."/>
            <person name="Berlin A."/>
            <person name="Chapman S.B."/>
            <person name="Gearin G."/>
            <person name="Goldberg J."/>
            <person name="Griggs A."/>
            <person name="Gujja S."/>
            <person name="Hansen M."/>
            <person name="Heiman D."/>
            <person name="Howarth C."/>
            <person name="Larimer J."/>
            <person name="Lui A."/>
            <person name="MacDonald P.J.P."/>
            <person name="McCowen C."/>
            <person name="Montmayeur A."/>
            <person name="Murphy C."/>
            <person name="Neiman D."/>
            <person name="Pearson M."/>
            <person name="Priest M."/>
            <person name="Roberts A."/>
            <person name="Saif S."/>
            <person name="Shea T."/>
            <person name="Sisk P."/>
            <person name="Stolte C."/>
            <person name="Sykes S."/>
            <person name="Wortman J."/>
            <person name="Nusbaum C."/>
            <person name="Birren B."/>
        </authorList>
    </citation>
    <scope>NUCLEOTIDE SEQUENCE [LARGE SCALE GENOMIC DNA]</scope>
    <source>
        <strain evidence="16 17">ATCC 38327</strain>
    </source>
</reference>
<dbReference type="OMA" id="NYLYYIR"/>
<keyword evidence="10" id="KW-0862">Zinc</keyword>
<dbReference type="GO" id="GO:0005759">
    <property type="term" value="C:mitochondrial matrix"/>
    <property type="evidence" value="ECO:0007669"/>
    <property type="project" value="UniProtKB-SubCell"/>
</dbReference>
<dbReference type="OrthoDB" id="10250783at2759"/>
<dbReference type="FunFam" id="3.30.830.10:FF:000009">
    <property type="entry name" value="Presequence protease, mitochondrial"/>
    <property type="match status" value="1"/>
</dbReference>
<organism evidence="16 17">
    <name type="scientific">Allomyces macrogynus (strain ATCC 38327)</name>
    <name type="common">Allomyces javanicus var. macrogynus</name>
    <dbReference type="NCBI Taxonomy" id="578462"/>
    <lineage>
        <taxon>Eukaryota</taxon>
        <taxon>Fungi</taxon>
        <taxon>Fungi incertae sedis</taxon>
        <taxon>Blastocladiomycota</taxon>
        <taxon>Blastocladiomycetes</taxon>
        <taxon>Blastocladiales</taxon>
        <taxon>Blastocladiaceae</taxon>
        <taxon>Allomyces</taxon>
    </lineage>
</organism>
<keyword evidence="9" id="KW-0378">Hydrolase</keyword>
<name>A0A0L0SYF1_ALLM3</name>
<keyword evidence="11" id="KW-0482">Metalloprotease</keyword>
<evidence type="ECO:0000256" key="7">
    <source>
        <dbReference type="ARBA" id="ARBA00022670"/>
    </source>
</evidence>
<dbReference type="eggNOG" id="KOG2019">
    <property type="taxonomic scope" value="Eukaryota"/>
</dbReference>
<dbReference type="PANTHER" id="PTHR43016">
    <property type="entry name" value="PRESEQUENCE PROTEASE"/>
    <property type="match status" value="1"/>
</dbReference>
<keyword evidence="7" id="KW-0645">Protease</keyword>
<dbReference type="SUPFAM" id="SSF63411">
    <property type="entry name" value="LuxS/MPP-like metallohydrolase"/>
    <property type="match status" value="4"/>
</dbReference>
<evidence type="ECO:0000313" key="17">
    <source>
        <dbReference type="Proteomes" id="UP000054350"/>
    </source>
</evidence>
<dbReference type="Proteomes" id="UP000054350">
    <property type="component" value="Unassembled WGS sequence"/>
</dbReference>
<evidence type="ECO:0000256" key="13">
    <source>
        <dbReference type="ARBA" id="ARBA00034552"/>
    </source>
</evidence>
<evidence type="ECO:0000256" key="1">
    <source>
        <dbReference type="ARBA" id="ARBA00001947"/>
    </source>
</evidence>
<feature type="domain" description="Peptidase M16C associated" evidence="15">
    <location>
        <begin position="497"/>
        <end position="761"/>
    </location>
</feature>
<evidence type="ECO:0000256" key="10">
    <source>
        <dbReference type="ARBA" id="ARBA00022833"/>
    </source>
</evidence>
<dbReference type="SMART" id="SM01264">
    <property type="entry name" value="M16C_associated"/>
    <property type="match status" value="1"/>
</dbReference>
<dbReference type="Pfam" id="PF05193">
    <property type="entry name" value="Peptidase_M16_C"/>
    <property type="match status" value="1"/>
</dbReference>
<evidence type="ECO:0000256" key="4">
    <source>
        <dbReference type="ARBA" id="ARBA00007575"/>
    </source>
</evidence>
<evidence type="ECO:0000256" key="5">
    <source>
        <dbReference type="ARBA" id="ARBA00011853"/>
    </source>
</evidence>
<dbReference type="InterPro" id="IPR011765">
    <property type="entry name" value="Pept_M16_N"/>
</dbReference>
<dbReference type="FunFam" id="3.30.830.10:FF:000011">
    <property type="entry name" value="Presequence protease, mitochondrial"/>
    <property type="match status" value="1"/>
</dbReference>
<evidence type="ECO:0000256" key="12">
    <source>
        <dbReference type="ARBA" id="ARBA00023128"/>
    </source>
</evidence>
<dbReference type="GO" id="GO:0016485">
    <property type="term" value="P:protein processing"/>
    <property type="evidence" value="ECO:0007669"/>
    <property type="project" value="TreeGrafter"/>
</dbReference>
<sequence length="1027" mass="111821">MWSMLQRSGPARRDIASTLRVSRGLATAANTLAVGTKHHGFVVDRTTTIDELKINLAELTHQKTGAKVLHFDRDDPNNVFAVGFRTPVTDSTGLPHILEHTTLCGSAKYPVRDPFFKMLQRSLSTYMNAWTAHDFTLYPFSTQNIADHRNLMNVYLDAVFHPKLTARDFSQEGWRLEHQDPKDPNSPLIFKGVVYNEMKGAMADIHSHFYFTLSQSLFPNSIYAPNSGGDPAVIPNLKHEDLVAFHRRYYRPENARFFVYGSAPIDPTLEHIDCVISSVERPPLTDADKAAVNDLPALAEPKTVKGTCALDPMGDPAKQTRMCIAWGCNDVHDVYTTAAMKVLSSLLLDGSSSPMQQALIDSGLAPDYSPVIGYDSSLRKASFGIGVQGISAEQIPVVEKTIWDVLNKVAETGFPKERIDAIVHQTELSLRHVTAQFGLGLLQGVSSGVFQGTDAVESLRVTAHMRRIHDEAVNGDLFQRLVRKYLLENQHRVTLIMEPDANLTANQATGEAARLAERVEALTDADRKAIYERGLDLAAAQNSKEDLSVLPCLSLDEVSLETPYHAIERHERALPQTSTATGAQAPSAQPIAYPLVTRTSETNGVTYLRAQTALDLPKELLPLLPLFSSALTWQGTKDKTMEQLDQEIKLLTGGVSASPQAIASLDELHSYRLGLGMGGSVLTRQAEHLARLMPELLFGTAFDRVDRLQTLVAGNVTSMANSIVSAGHRFARSLAVAQVTPMGAVSESWGGISQLRFLHALQSQGRVETVVPQLEAIRDRIALGSTRFMATAEPAAQAETMAHVDNMARDFARHSSGNVTAPTDIKSTQLLPATGSKIFVATPFPVHFCAAALPAVPFMSTSDSMTLAVAGNLATHGYLHREVREKGGAYGAGANHAADLGVYSLFSYRDPHSHATLEHFTTSFRALVDGGIVTDQALHEAKLSLLGDMDMPLDAGAQGAGEFAQPRLTKAVRQARRDALRNVTREDVARVAATYLVDRPLAQVVLGPATSADTFKADGWEVVSLEL</sequence>
<comment type="subunit">
    <text evidence="5">Monomer and homodimer; homodimerization is induced by binding of the substrate.</text>
</comment>
<evidence type="ECO:0000313" key="16">
    <source>
        <dbReference type="EMBL" id="KNE67563.1"/>
    </source>
</evidence>
<evidence type="ECO:0000256" key="3">
    <source>
        <dbReference type="ARBA" id="ARBA00004569"/>
    </source>
</evidence>
<dbReference type="VEuPathDB" id="FungiDB:AMAG_12015"/>
<dbReference type="Pfam" id="PF22516">
    <property type="entry name" value="PreP_C"/>
    <property type="match status" value="1"/>
</dbReference>
<proteinExistence type="inferred from homology"/>
<dbReference type="Pfam" id="PF00675">
    <property type="entry name" value="Peptidase_M16"/>
    <property type="match status" value="1"/>
</dbReference>
<dbReference type="InterPro" id="IPR007863">
    <property type="entry name" value="Peptidase_M16_C"/>
</dbReference>